<dbReference type="OrthoDB" id="9763644at2"/>
<dbReference type="Proteomes" id="UP000072660">
    <property type="component" value="Unassembled WGS sequence"/>
</dbReference>
<gene>
    <name evidence="1" type="ORF">AXE65_12060</name>
</gene>
<sequence length="70" mass="8186">MTRQDGKATIIPAYDKDGKHWTTQYIQENGEKRFAKDARKKDCRRLRHRRQPQRLGLPQLPPLIAATSKT</sequence>
<dbReference type="RefSeq" id="WP_068388536.1">
    <property type="nucleotide sequence ID" value="NZ_LSZO01000078.1"/>
</dbReference>
<accession>A0A139SW79</accession>
<comment type="caution">
    <text evidence="1">The sequence shown here is derived from an EMBL/GenBank/DDBJ whole genome shotgun (WGS) entry which is preliminary data.</text>
</comment>
<evidence type="ECO:0000313" key="2">
    <source>
        <dbReference type="Proteomes" id="UP000072660"/>
    </source>
</evidence>
<name>A0A139SW79_9GAMM</name>
<dbReference type="AlphaFoldDB" id="A0A139SW79"/>
<reference evidence="1 2" key="1">
    <citation type="submission" date="2016-02" db="EMBL/GenBank/DDBJ databases">
        <authorList>
            <person name="Wen L."/>
            <person name="He K."/>
            <person name="Yang H."/>
        </authorList>
    </citation>
    <scope>NUCLEOTIDE SEQUENCE [LARGE SCALE GENOMIC DNA]</scope>
    <source>
        <strain evidence="1 2">CV58</strain>
    </source>
</reference>
<proteinExistence type="predicted"/>
<organism evidence="1 2">
    <name type="scientific">Ventosimonas gracilis</name>
    <dbReference type="NCBI Taxonomy" id="1680762"/>
    <lineage>
        <taxon>Bacteria</taxon>
        <taxon>Pseudomonadati</taxon>
        <taxon>Pseudomonadota</taxon>
        <taxon>Gammaproteobacteria</taxon>
        <taxon>Pseudomonadales</taxon>
        <taxon>Ventosimonadaceae</taxon>
        <taxon>Ventosimonas</taxon>
    </lineage>
</organism>
<dbReference type="EMBL" id="LSZO01000078">
    <property type="protein sequence ID" value="KXU38754.1"/>
    <property type="molecule type" value="Genomic_DNA"/>
</dbReference>
<evidence type="ECO:0000313" key="1">
    <source>
        <dbReference type="EMBL" id="KXU38754.1"/>
    </source>
</evidence>
<keyword evidence="2" id="KW-1185">Reference proteome</keyword>
<protein>
    <submittedName>
        <fullName evidence="1">Uncharacterized protein</fullName>
    </submittedName>
</protein>